<keyword evidence="2" id="KW-1185">Reference proteome</keyword>
<name>A0A8J2PIC4_9HEXA</name>
<sequence length="101" mass="11248">TFAYCEETHTSVVGMREVVGAIKPVEDQIKENKKTPVRRGEKVGSDSPPKVYCLAKATLEKLMDSECSLNCSSPNLQTQYSPSEAPDTLMLPKYVHNYLKP</sequence>
<proteinExistence type="predicted"/>
<dbReference type="Proteomes" id="UP000708208">
    <property type="component" value="Unassembled WGS sequence"/>
</dbReference>
<evidence type="ECO:0000313" key="2">
    <source>
        <dbReference type="Proteomes" id="UP000708208"/>
    </source>
</evidence>
<dbReference type="EMBL" id="CAJVCH010372368">
    <property type="protein sequence ID" value="CAG7816535.1"/>
    <property type="molecule type" value="Genomic_DNA"/>
</dbReference>
<feature type="non-terminal residue" evidence="1">
    <location>
        <position position="1"/>
    </location>
</feature>
<protein>
    <submittedName>
        <fullName evidence="1">Uncharacterized protein</fullName>
    </submittedName>
</protein>
<dbReference type="AlphaFoldDB" id="A0A8J2PIC4"/>
<gene>
    <name evidence="1" type="ORF">AFUS01_LOCUS27152</name>
</gene>
<accession>A0A8J2PIC4</accession>
<organism evidence="1 2">
    <name type="scientific">Allacma fusca</name>
    <dbReference type="NCBI Taxonomy" id="39272"/>
    <lineage>
        <taxon>Eukaryota</taxon>
        <taxon>Metazoa</taxon>
        <taxon>Ecdysozoa</taxon>
        <taxon>Arthropoda</taxon>
        <taxon>Hexapoda</taxon>
        <taxon>Collembola</taxon>
        <taxon>Symphypleona</taxon>
        <taxon>Sminthuridae</taxon>
        <taxon>Allacma</taxon>
    </lineage>
</organism>
<evidence type="ECO:0000313" key="1">
    <source>
        <dbReference type="EMBL" id="CAG7816535.1"/>
    </source>
</evidence>
<reference evidence="1" key="1">
    <citation type="submission" date="2021-06" db="EMBL/GenBank/DDBJ databases">
        <authorList>
            <person name="Hodson N. C."/>
            <person name="Mongue J. A."/>
            <person name="Jaron S. K."/>
        </authorList>
    </citation>
    <scope>NUCLEOTIDE SEQUENCE</scope>
</reference>
<comment type="caution">
    <text evidence="1">The sequence shown here is derived from an EMBL/GenBank/DDBJ whole genome shotgun (WGS) entry which is preliminary data.</text>
</comment>